<keyword evidence="3" id="KW-0408">Iron</keyword>
<gene>
    <name evidence="4" type="ORF">Drose_13275</name>
</gene>
<keyword evidence="2" id="KW-0479">Metal-binding</keyword>
<dbReference type="Pfam" id="PF01126">
    <property type="entry name" value="Heme_oxygenase"/>
    <property type="match status" value="1"/>
</dbReference>
<evidence type="ECO:0000256" key="1">
    <source>
        <dbReference type="ARBA" id="ARBA00022617"/>
    </source>
</evidence>
<dbReference type="PRINTS" id="PR00088">
    <property type="entry name" value="HAEMOXYGNASE"/>
</dbReference>
<dbReference type="Proteomes" id="UP001058271">
    <property type="component" value="Chromosome"/>
</dbReference>
<dbReference type="EMBL" id="CP073721">
    <property type="protein sequence ID" value="UWZ39103.1"/>
    <property type="molecule type" value="Genomic_DNA"/>
</dbReference>
<dbReference type="InterPro" id="IPR016053">
    <property type="entry name" value="Haem_Oase-like"/>
</dbReference>
<evidence type="ECO:0000256" key="2">
    <source>
        <dbReference type="ARBA" id="ARBA00022723"/>
    </source>
</evidence>
<evidence type="ECO:0000313" key="5">
    <source>
        <dbReference type="Proteomes" id="UP001058271"/>
    </source>
</evidence>
<dbReference type="SUPFAM" id="SSF48613">
    <property type="entry name" value="Heme oxygenase-like"/>
    <property type="match status" value="1"/>
</dbReference>
<evidence type="ECO:0000256" key="3">
    <source>
        <dbReference type="ARBA" id="ARBA00023004"/>
    </source>
</evidence>
<dbReference type="InterPro" id="IPR002051">
    <property type="entry name" value="Haem_Oase"/>
</dbReference>
<proteinExistence type="predicted"/>
<keyword evidence="1" id="KW-0349">Heme</keyword>
<name>A0ABY5ZDT0_9ACTN</name>
<dbReference type="InterPro" id="IPR016084">
    <property type="entry name" value="Haem_Oase-like_multi-hlx"/>
</dbReference>
<evidence type="ECO:0000313" key="4">
    <source>
        <dbReference type="EMBL" id="UWZ39103.1"/>
    </source>
</evidence>
<protein>
    <submittedName>
        <fullName evidence="4">Biliverdin-producing heme oxygenase</fullName>
    </submittedName>
</protein>
<sequence length="227" mass="25772">MTSVSEGTTSERFTAALRSTTWDDHEKAERTAYMEALLGGKLSVPGYVDLVAQHYFAYVVLEDAAEAMRDDPIGSKFVFDSLLRVRALEEDLEHLLGADWRDKVRPSESTKEYCDRMRAVCFDWAGGYIAHSYTRYLGDLSGGQVIRAALERAHPQELADGKGVAFYYFPQISDFKAFKVEYRDRLDNAPWDEAEQQRVINEALVAYQLNTKVLAELGHDLPRYLIA</sequence>
<dbReference type="PIRSF" id="PIRSF000343">
    <property type="entry name" value="Haem_Oase"/>
    <property type="match status" value="1"/>
</dbReference>
<keyword evidence="5" id="KW-1185">Reference proteome</keyword>
<organism evidence="4 5">
    <name type="scientific">Dactylosporangium roseum</name>
    <dbReference type="NCBI Taxonomy" id="47989"/>
    <lineage>
        <taxon>Bacteria</taxon>
        <taxon>Bacillati</taxon>
        <taxon>Actinomycetota</taxon>
        <taxon>Actinomycetes</taxon>
        <taxon>Micromonosporales</taxon>
        <taxon>Micromonosporaceae</taxon>
        <taxon>Dactylosporangium</taxon>
    </lineage>
</organism>
<dbReference type="CDD" id="cd19165">
    <property type="entry name" value="HemeO"/>
    <property type="match status" value="1"/>
</dbReference>
<dbReference type="RefSeq" id="WP_260728503.1">
    <property type="nucleotide sequence ID" value="NZ_BAAABS010000008.1"/>
</dbReference>
<dbReference type="PANTHER" id="PTHR10720:SF0">
    <property type="entry name" value="HEME OXYGENASE"/>
    <property type="match status" value="1"/>
</dbReference>
<reference evidence="4" key="1">
    <citation type="submission" date="2021-04" db="EMBL/GenBank/DDBJ databases">
        <title>Biosynthetic gene clusters of Dactylosporangioum roseum.</title>
        <authorList>
            <person name="Hartkoorn R.C."/>
            <person name="Beaudoing E."/>
            <person name="Hot D."/>
            <person name="Moureu S."/>
        </authorList>
    </citation>
    <scope>NUCLEOTIDE SEQUENCE</scope>
    <source>
        <strain evidence="4">NRRL B-16295</strain>
    </source>
</reference>
<dbReference type="PANTHER" id="PTHR10720">
    <property type="entry name" value="HEME OXYGENASE"/>
    <property type="match status" value="1"/>
</dbReference>
<accession>A0ABY5ZDT0</accession>
<dbReference type="Gene3D" id="1.20.910.10">
    <property type="entry name" value="Heme oxygenase-like"/>
    <property type="match status" value="1"/>
</dbReference>